<dbReference type="Proteomes" id="UP000295606">
    <property type="component" value="Unassembled WGS sequence"/>
</dbReference>
<protein>
    <submittedName>
        <fullName evidence="1">Uncharacterized protein</fullName>
    </submittedName>
</protein>
<dbReference type="Pfam" id="PF13289">
    <property type="entry name" value="SIR2_2"/>
    <property type="match status" value="1"/>
</dbReference>
<evidence type="ECO:0000313" key="1">
    <source>
        <dbReference type="EMBL" id="TDG01971.1"/>
    </source>
</evidence>
<gene>
    <name evidence="1" type="ORF">E1N52_42195</name>
</gene>
<proteinExistence type="predicted"/>
<dbReference type="EMBL" id="SMOD01000087">
    <property type="protein sequence ID" value="TDG01971.1"/>
    <property type="molecule type" value="Genomic_DNA"/>
</dbReference>
<dbReference type="AlphaFoldDB" id="A0A4R5L3C5"/>
<reference evidence="1 2" key="1">
    <citation type="submission" date="2019-03" db="EMBL/GenBank/DDBJ databases">
        <title>Paraburkholderia sp. isolated from native Mimosa gymnas in Guartela State Park, Brazil.</title>
        <authorList>
            <person name="Paulitsch F."/>
            <person name="Hungria M."/>
            <person name="Delamuta J.R.M."/>
            <person name="Ribeiro R.A."/>
            <person name="Dall'Agnol R."/>
            <person name="Silva J.S.B."/>
        </authorList>
    </citation>
    <scope>NUCLEOTIDE SEQUENCE [LARGE SCALE GENOMIC DNA]</scope>
    <source>
        <strain evidence="1 2">CNPSo 3008</strain>
    </source>
</reference>
<dbReference type="OrthoDB" id="4217949at2"/>
<accession>A0A4R5L3C5</accession>
<evidence type="ECO:0000313" key="2">
    <source>
        <dbReference type="Proteomes" id="UP000295606"/>
    </source>
</evidence>
<sequence length="436" mass="48604">MPWKARTENSHRRQRVEKYKLTQNLTSLGECDPESSILFLGSGFSLGATNISGEKPPNGAGLRRHFIKQLGLPDDTTYDLQVLTEEFAEKDAQKLSDELYRIFRVTTLDDAQTAILSENWRRIYTTNYDDVVETHRLAANAKPNTFDVSEALPNKLLHGALIHLHGSIRLVTPGNLQSSLILGEASYVNQYVVRSPWYDQFQRDLAYASAIYIVGYSLADYHIAALLLENPQLAARTTFIQGPTPDPIFLRRTSQYGRTLFTGTEGFAAALANAPRPTVPTLHNLRSFRSLAPMRDSQTSARPTATEIYDLLVYGDFNAGRLARSQPEEDYAIARAEAIRTAADAIEHKSALVIDGRLGNGKTIFLHLLALELSARGWACFLFKPGNPDVAREVAALSRPLKYSPTETALFRLRGSCRKIFQIAQSQREFNVVSAV</sequence>
<name>A0A4R5L3C5_9BURK</name>
<comment type="caution">
    <text evidence="1">The sequence shown here is derived from an EMBL/GenBank/DDBJ whole genome shotgun (WGS) entry which is preliminary data.</text>
</comment>
<organism evidence="1 2">
    <name type="scientific">Paraburkholderia guartelaensis</name>
    <dbReference type="NCBI Taxonomy" id="2546446"/>
    <lineage>
        <taxon>Bacteria</taxon>
        <taxon>Pseudomonadati</taxon>
        <taxon>Pseudomonadota</taxon>
        <taxon>Betaproteobacteria</taxon>
        <taxon>Burkholderiales</taxon>
        <taxon>Burkholderiaceae</taxon>
        <taxon>Paraburkholderia</taxon>
    </lineage>
</organism>